<name>A0AAU7VWB3_9MICO</name>
<dbReference type="EMBL" id="CP158357">
    <property type="protein sequence ID" value="XBX78647.1"/>
    <property type="molecule type" value="Genomic_DNA"/>
</dbReference>
<accession>A0AAU7VWB3</accession>
<dbReference type="RefSeq" id="WP_350351873.1">
    <property type="nucleotide sequence ID" value="NZ_CP158357.1"/>
</dbReference>
<sequence>MVVDARPVRVSIFETRGGATVDEIDPAELKVTAPANTAETVNTTIDLNAKGQAARNWRSLATPWKHSIAVETGGRVYGGPILPHDFDDDRGRLDFVARGFRILLAGRNILPPAALTQSLTLPTGLPDTSLDTVLTGFDFGTIGKKLVEQACAWPGGSDLPIVFPADRAGSRERTYVAVERKKVDAALSDLSGVENGPDFRFQLERNGPDAFQWRFDSGSEAQPRLQSPDVFAWEIGQGAGLKVRSNPMRMGSLVWGEGGRANDTTLIRSLYDPTLIDHGYPLLELESDASSNTVFESTLDAWNAETNRTAKRPWEFWSFKVRRDRLPFLNEYNSGDLIDVIITKDSKISGGYIGPGTYQRRIAALGVDLSDWVTITCGEVYDG</sequence>
<proteinExistence type="predicted"/>
<evidence type="ECO:0000313" key="1">
    <source>
        <dbReference type="EMBL" id="XBX78647.1"/>
    </source>
</evidence>
<gene>
    <name evidence="1" type="ORF">ABS642_00730</name>
</gene>
<dbReference type="AlphaFoldDB" id="A0AAU7VWB3"/>
<organism evidence="1">
    <name type="scientific">Microbacterium sp. A8/3-1</name>
    <dbReference type="NCBI Taxonomy" id="3160749"/>
    <lineage>
        <taxon>Bacteria</taxon>
        <taxon>Bacillati</taxon>
        <taxon>Actinomycetota</taxon>
        <taxon>Actinomycetes</taxon>
        <taxon>Micrococcales</taxon>
        <taxon>Microbacteriaceae</taxon>
        <taxon>Microbacterium</taxon>
    </lineage>
</organism>
<protein>
    <submittedName>
        <fullName evidence="1">Uncharacterized protein</fullName>
    </submittedName>
</protein>
<reference evidence="1" key="1">
    <citation type="submission" date="2024-06" db="EMBL/GenBank/DDBJ databases">
        <title>Draft genome sequence of Microbacterium sp. strain A8/3-1, isolated from Oxytropis tragacanthoides Fisch. ex DC. Root nodules in the Altai region of Russia.</title>
        <authorList>
            <person name="Sazanova A."/>
            <person name="Guro P."/>
            <person name="Kuznetsova I."/>
            <person name="Belimov A."/>
            <person name="Safronova V."/>
        </authorList>
    </citation>
    <scope>NUCLEOTIDE SEQUENCE</scope>
    <source>
        <strain evidence="1">A8/3-1</strain>
    </source>
</reference>